<dbReference type="InterPro" id="IPR009057">
    <property type="entry name" value="Homeodomain-like_sf"/>
</dbReference>
<keyword evidence="4" id="KW-1185">Reference proteome</keyword>
<dbReference type="Gene3D" id="3.40.50.1390">
    <property type="entry name" value="Resolvase, N-terminal catalytic domain"/>
    <property type="match status" value="1"/>
</dbReference>
<dbReference type="OrthoDB" id="2290206at2"/>
<dbReference type="SMART" id="SM00857">
    <property type="entry name" value="Resolvase"/>
    <property type="match status" value="1"/>
</dbReference>
<dbReference type="Pfam" id="PF02796">
    <property type="entry name" value="HTH_7"/>
    <property type="match status" value="1"/>
</dbReference>
<dbReference type="InterPro" id="IPR006119">
    <property type="entry name" value="Resolv_N"/>
</dbReference>
<proteinExistence type="inferred from homology"/>
<feature type="domain" description="Resolvase/invertase-type recombinase catalytic" evidence="2">
    <location>
        <begin position="33"/>
        <end position="184"/>
    </location>
</feature>
<evidence type="ECO:0000313" key="3">
    <source>
        <dbReference type="EMBL" id="TRD15468.1"/>
    </source>
</evidence>
<accession>A0A547PMU2</accession>
<dbReference type="Proteomes" id="UP000318590">
    <property type="component" value="Unassembled WGS sequence"/>
</dbReference>
<evidence type="ECO:0000259" key="2">
    <source>
        <dbReference type="SMART" id="SM00857"/>
    </source>
</evidence>
<dbReference type="InterPro" id="IPR006120">
    <property type="entry name" value="Resolvase_HTH_dom"/>
</dbReference>
<dbReference type="EMBL" id="VFSV01000042">
    <property type="protein sequence ID" value="TRD15468.1"/>
    <property type="molecule type" value="Genomic_DNA"/>
</dbReference>
<dbReference type="SUPFAM" id="SSF53041">
    <property type="entry name" value="Resolvase-like"/>
    <property type="match status" value="1"/>
</dbReference>
<reference evidence="3 4" key="1">
    <citation type="submission" date="2019-06" db="EMBL/GenBank/DDBJ databases">
        <title>Paenimaribius caenipelagi gen. nov., sp. nov., isolated from a tidal flat.</title>
        <authorList>
            <person name="Yoon J.-H."/>
        </authorList>
    </citation>
    <scope>NUCLEOTIDE SEQUENCE [LARGE SCALE GENOMIC DNA]</scope>
    <source>
        <strain evidence="3 4">JBTF-M29</strain>
    </source>
</reference>
<protein>
    <submittedName>
        <fullName evidence="3">Helix-turn-helix domain-containing protein</fullName>
    </submittedName>
</protein>
<name>A0A547PMU2_9RHOB</name>
<dbReference type="InterPro" id="IPR036162">
    <property type="entry name" value="Resolvase-like_N_sf"/>
</dbReference>
<dbReference type="Gene3D" id="1.10.10.60">
    <property type="entry name" value="Homeodomain-like"/>
    <property type="match status" value="1"/>
</dbReference>
<organism evidence="3 4">
    <name type="scientific">Palleronia caenipelagi</name>
    <dbReference type="NCBI Taxonomy" id="2489174"/>
    <lineage>
        <taxon>Bacteria</taxon>
        <taxon>Pseudomonadati</taxon>
        <taxon>Pseudomonadota</taxon>
        <taxon>Alphaproteobacteria</taxon>
        <taxon>Rhodobacterales</taxon>
        <taxon>Roseobacteraceae</taxon>
        <taxon>Palleronia</taxon>
    </lineage>
</organism>
<dbReference type="GO" id="GO:0000150">
    <property type="term" value="F:DNA strand exchange activity"/>
    <property type="evidence" value="ECO:0007669"/>
    <property type="project" value="InterPro"/>
</dbReference>
<comment type="caution">
    <text evidence="3">The sequence shown here is derived from an EMBL/GenBank/DDBJ whole genome shotgun (WGS) entry which is preliminary data.</text>
</comment>
<dbReference type="SUPFAM" id="SSF46689">
    <property type="entry name" value="Homeodomain-like"/>
    <property type="match status" value="1"/>
</dbReference>
<comment type="similarity">
    <text evidence="1">Belongs to the site-specific recombinase resolvase family.</text>
</comment>
<dbReference type="AlphaFoldDB" id="A0A547PMU2"/>
<evidence type="ECO:0000256" key="1">
    <source>
        <dbReference type="ARBA" id="ARBA00009913"/>
    </source>
</evidence>
<dbReference type="Pfam" id="PF00239">
    <property type="entry name" value="Resolvase"/>
    <property type="match status" value="1"/>
</dbReference>
<gene>
    <name evidence="3" type="ORF">FEV53_16265</name>
</gene>
<dbReference type="GO" id="GO:0003677">
    <property type="term" value="F:DNA binding"/>
    <property type="evidence" value="ECO:0007669"/>
    <property type="project" value="InterPro"/>
</dbReference>
<sequence>MDLYFLSVICYGQYALFPTHRVKLMSEYHECCDYVYIRTDPAPLDGTAPQKSLWKSDLAKTRAHLKKARNEGFTVHRRRTVIERVGPAVAASGRPKFVKLLRKLRPYTGLVVWHIDALGRDAGDILKTIRAVNARGAEVYCMAVSDDELSIAPGFEETMKELALLERSVDKWRRAADRSGRGVAGGRVGRPPSLDEAAQAKVRAGLQAGETVSDLARHHNTSRQTILRIRDAEK</sequence>
<evidence type="ECO:0000313" key="4">
    <source>
        <dbReference type="Proteomes" id="UP000318590"/>
    </source>
</evidence>